<gene>
    <name evidence="3" type="ORF">MLIT_32160</name>
</gene>
<reference evidence="3 4" key="1">
    <citation type="journal article" date="2019" name="Emerg. Microbes Infect.">
        <title>Comprehensive subspecies identification of 175 nontuberculous mycobacteria species based on 7547 genomic profiles.</title>
        <authorList>
            <person name="Matsumoto Y."/>
            <person name="Kinjo T."/>
            <person name="Motooka D."/>
            <person name="Nabeya D."/>
            <person name="Jung N."/>
            <person name="Uechi K."/>
            <person name="Horii T."/>
            <person name="Iida T."/>
            <person name="Fujita J."/>
            <person name="Nakamura S."/>
        </authorList>
    </citation>
    <scope>NUCLEOTIDE SEQUENCE [LARGE SCALE GENOMIC DNA]</scope>
    <source>
        <strain evidence="3 4">JCM 17423</strain>
    </source>
</reference>
<evidence type="ECO:0000259" key="2">
    <source>
        <dbReference type="Pfam" id="PF04432"/>
    </source>
</evidence>
<feature type="domain" description="Coenzyme F420 hydrogenase/dehydrogenase beta subunit C-terminal" evidence="2">
    <location>
        <begin position="177"/>
        <end position="340"/>
    </location>
</feature>
<evidence type="ECO:0008006" key="5">
    <source>
        <dbReference type="Google" id="ProtNLM"/>
    </source>
</evidence>
<accession>A0AAD1MSX3</accession>
<evidence type="ECO:0000313" key="4">
    <source>
        <dbReference type="Proteomes" id="UP000466607"/>
    </source>
</evidence>
<dbReference type="InterPro" id="IPR045220">
    <property type="entry name" value="FRHB/FDHB/HCAR-like"/>
</dbReference>
<proteinExistence type="predicted"/>
<evidence type="ECO:0000313" key="3">
    <source>
        <dbReference type="EMBL" id="BBY17624.1"/>
    </source>
</evidence>
<dbReference type="PANTHER" id="PTHR31332">
    <property type="entry name" value="7-HYDROXYMETHYL CHLOROPHYLL A REDUCTASE, CHLOROPLASTIC"/>
    <property type="match status" value="1"/>
</dbReference>
<dbReference type="GO" id="GO:0033354">
    <property type="term" value="P:chlorophyll cycle"/>
    <property type="evidence" value="ECO:0007669"/>
    <property type="project" value="TreeGrafter"/>
</dbReference>
<name>A0AAD1MSX3_9MYCO</name>
<dbReference type="EMBL" id="AP022586">
    <property type="protein sequence ID" value="BBY17624.1"/>
    <property type="molecule type" value="Genomic_DNA"/>
</dbReference>
<dbReference type="InterPro" id="IPR007516">
    <property type="entry name" value="Co_F420_Hydgase/DH_bsu_N"/>
</dbReference>
<feature type="domain" description="Coenzyme F420 hydrogenase/dehydrogenase beta subunit N-terminal" evidence="1">
    <location>
        <begin position="95"/>
        <end position="166"/>
    </location>
</feature>
<evidence type="ECO:0000259" key="1">
    <source>
        <dbReference type="Pfam" id="PF04422"/>
    </source>
</evidence>
<dbReference type="AlphaFoldDB" id="A0AAD1MSX3"/>
<keyword evidence="4" id="KW-1185">Reference proteome</keyword>
<sequence length="408" mass="43902">MTGSDKASLDTFRSAVDRVVANENCTGCGACALISSRVQMALSADGYMRPTVTAGPNSPIETKRFQYVCPGVRVDARAVKAPYSHRTFGRYWSVWEAWAVDPTVRHSGSSAGVITALVQGIVASGGHAVGASASAEQPSRTVPITLTTKEEALAAAGSRYAPVATASQARGLNSSDAFIGKPCEVSALRAYQLHADTHEEPFLLSFFCAGTPSQLATDRLANDRLGIATENIERLRYRGNGWPGEFQVVARDGESRALSYRESWGQVLGKSLQWRCKICPDGTGQLADVTVGDYWEADSGGYPRFDTDSVGRSVVICRTRRGHESVIRAAQAGEIEIRELGIERLEPVQPLQVDRRETMAGRIIGTSAAGREVPSYRGFGVISLGAKYAKRNLRAAVGAYLRVLGRRA</sequence>
<protein>
    <recommendedName>
        <fullName evidence="5">Coenzyme F420 hydrogenase</fullName>
    </recommendedName>
</protein>
<dbReference type="GO" id="GO:0090415">
    <property type="term" value="F:7-hydroxymethyl chlorophyll a reductase activity"/>
    <property type="evidence" value="ECO:0007669"/>
    <property type="project" value="TreeGrafter"/>
</dbReference>
<dbReference type="Pfam" id="PF04432">
    <property type="entry name" value="FrhB_FdhB_C"/>
    <property type="match status" value="1"/>
</dbReference>
<dbReference type="InterPro" id="IPR007525">
    <property type="entry name" value="FrhB_FdhB_C"/>
</dbReference>
<organism evidence="3 4">
    <name type="scientific">Mycolicibacterium litorale</name>
    <dbReference type="NCBI Taxonomy" id="758802"/>
    <lineage>
        <taxon>Bacteria</taxon>
        <taxon>Bacillati</taxon>
        <taxon>Actinomycetota</taxon>
        <taxon>Actinomycetes</taxon>
        <taxon>Mycobacteriales</taxon>
        <taxon>Mycobacteriaceae</taxon>
        <taxon>Mycolicibacterium</taxon>
    </lineage>
</organism>
<dbReference type="Pfam" id="PF04422">
    <property type="entry name" value="FrhB_FdhB_N"/>
    <property type="match status" value="1"/>
</dbReference>
<dbReference type="Proteomes" id="UP000466607">
    <property type="component" value="Chromosome"/>
</dbReference>
<dbReference type="PANTHER" id="PTHR31332:SF0">
    <property type="entry name" value="7-HYDROXYMETHYL CHLOROPHYLL A REDUCTASE, CHLOROPLASTIC"/>
    <property type="match status" value="1"/>
</dbReference>